<dbReference type="RefSeq" id="WP_188646416.1">
    <property type="nucleotide sequence ID" value="NZ_BMHQ01000002.1"/>
</dbReference>
<evidence type="ECO:0000313" key="1">
    <source>
        <dbReference type="EMBL" id="GGE07412.1"/>
    </source>
</evidence>
<protein>
    <recommendedName>
        <fullName evidence="3">DUF3179 domain-containing protein</fullName>
    </recommendedName>
</protein>
<gene>
    <name evidence="1" type="ORF">GCM10011571_05840</name>
</gene>
<evidence type="ECO:0000313" key="2">
    <source>
        <dbReference type="Proteomes" id="UP000625210"/>
    </source>
</evidence>
<proteinExistence type="predicted"/>
<dbReference type="InterPro" id="IPR021516">
    <property type="entry name" value="DUF3179"/>
</dbReference>
<dbReference type="EMBL" id="BMHQ01000002">
    <property type="protein sequence ID" value="GGE07412.1"/>
    <property type="molecule type" value="Genomic_DNA"/>
</dbReference>
<sequence length="295" mass="33337">MLFTEFDAARARLEKKDLFRRFKVKGEGEPLEQVLADGKMKEQDEILVMERGGRRLAFSVAQIDFHHVAEGELDGQPYMIAYCNICHSGTSMVPVVDGAVLHFGARGIYNGLALLGDDETGSYWNHITGECLHGQLKGEQMQLFPLERTTVRGGLKRWPNLHIALSKPHFLMRLLGPYVRFVGKAGLFPPGFGFRDTMGELDERLPEMTSGLGIFNNRVQRFYTVRDIAARGIIRDEFSGRPIQVQMDEEGAYPKAIYTDVPDDGTSANQPMQLYCRWYGFSLTFTGCELYGEKH</sequence>
<evidence type="ECO:0008006" key="3">
    <source>
        <dbReference type="Google" id="ProtNLM"/>
    </source>
</evidence>
<reference evidence="1" key="1">
    <citation type="journal article" date="2014" name="Int. J. Syst. Evol. Microbiol.">
        <title>Complete genome sequence of Corynebacterium casei LMG S-19264T (=DSM 44701T), isolated from a smear-ripened cheese.</title>
        <authorList>
            <consortium name="US DOE Joint Genome Institute (JGI-PGF)"/>
            <person name="Walter F."/>
            <person name="Albersmeier A."/>
            <person name="Kalinowski J."/>
            <person name="Ruckert C."/>
        </authorList>
    </citation>
    <scope>NUCLEOTIDE SEQUENCE</scope>
    <source>
        <strain evidence="1">CGMCC 1.15179</strain>
    </source>
</reference>
<name>A0A8J2VEF3_9BACL</name>
<organism evidence="1 2">
    <name type="scientific">Marinithermofilum abyssi</name>
    <dbReference type="NCBI Taxonomy" id="1571185"/>
    <lineage>
        <taxon>Bacteria</taxon>
        <taxon>Bacillati</taxon>
        <taxon>Bacillota</taxon>
        <taxon>Bacilli</taxon>
        <taxon>Bacillales</taxon>
        <taxon>Thermoactinomycetaceae</taxon>
        <taxon>Marinithermofilum</taxon>
    </lineage>
</organism>
<dbReference type="Proteomes" id="UP000625210">
    <property type="component" value="Unassembled WGS sequence"/>
</dbReference>
<dbReference type="AlphaFoldDB" id="A0A8J2VEF3"/>
<keyword evidence="2" id="KW-1185">Reference proteome</keyword>
<comment type="caution">
    <text evidence="1">The sequence shown here is derived from an EMBL/GenBank/DDBJ whole genome shotgun (WGS) entry which is preliminary data.</text>
</comment>
<dbReference type="Pfam" id="PF11376">
    <property type="entry name" value="DUF3179"/>
    <property type="match status" value="1"/>
</dbReference>
<reference evidence="1" key="2">
    <citation type="submission" date="2020-09" db="EMBL/GenBank/DDBJ databases">
        <authorList>
            <person name="Sun Q."/>
            <person name="Zhou Y."/>
        </authorList>
    </citation>
    <scope>NUCLEOTIDE SEQUENCE</scope>
    <source>
        <strain evidence="1">CGMCC 1.15179</strain>
    </source>
</reference>
<accession>A0A8J2VEF3</accession>